<evidence type="ECO:0000313" key="6">
    <source>
        <dbReference type="EMBL" id="DAF52393.1"/>
    </source>
</evidence>
<protein>
    <submittedName>
        <fullName evidence="6">Large subunit terminase</fullName>
    </submittedName>
</protein>
<keyword evidence="2" id="KW-0547">Nucleotide-binding</keyword>
<feature type="domain" description="Terminase large subunit gp17-like C-terminal" evidence="5">
    <location>
        <begin position="279"/>
        <end position="429"/>
    </location>
</feature>
<dbReference type="EMBL" id="BK032636">
    <property type="protein sequence ID" value="DAF52393.1"/>
    <property type="molecule type" value="Genomic_DNA"/>
</dbReference>
<proteinExistence type="predicted"/>
<evidence type="ECO:0000259" key="5">
    <source>
        <dbReference type="Pfam" id="PF17289"/>
    </source>
</evidence>
<evidence type="ECO:0000256" key="2">
    <source>
        <dbReference type="ARBA" id="ARBA00022741"/>
    </source>
</evidence>
<dbReference type="InterPro" id="IPR027417">
    <property type="entry name" value="P-loop_NTPase"/>
</dbReference>
<dbReference type="SUPFAM" id="SSF52540">
    <property type="entry name" value="P-loop containing nucleoside triphosphate hydrolases"/>
    <property type="match status" value="1"/>
</dbReference>
<dbReference type="InterPro" id="IPR035421">
    <property type="entry name" value="Terminase_6C"/>
</dbReference>
<sequence length="452" mass="53345">MRVDYKKIHLDQQQKKLIKRTILENPYIPVTPYDRQLYAIADRHTRKLIGGSAYSGKSMLGAVLALQHYEVPYYRCLILRSTYDNVIATGGIVDYLDHWTEPFDYIEHNQSKRCFINHENDARIYYSYMLLEKDKEKFKSRAYHKIIVDEASEFEKVNLQFLNRSLRGTDKLMTFPLAIYYISNPADADGSTYLNEKFVKGPYPFFEMNFWHNPYIDKEKYLANLRELSKADYQYQIGNWDYEIRAGDVFDYDTIEAATISKQEFNELLTEKDILQEVITWDIAATEKSTSDYTACSFSTVLQGKVGVVHNQKSTQKKPGKLEQYMTRIMDEHSEYDNWIEYQPAAAGKIVKRYWENEFEDYHPTFIRVPKSKLIRASRTIRGMNNGRILFVRGKWLKDFMKQAVKFPSEKIIADDETTHDDRVDSVSLLHEGLYPQTKPTVLRKRNRRRRN</sequence>
<reference evidence="6" key="1">
    <citation type="journal article" date="2021" name="Proc. Natl. Acad. Sci. U.S.A.">
        <title>A Catalog of Tens of Thousands of Viruses from Human Metagenomes Reveals Hidden Associations with Chronic Diseases.</title>
        <authorList>
            <person name="Tisza M.J."/>
            <person name="Buck C.B."/>
        </authorList>
    </citation>
    <scope>NUCLEOTIDE SEQUENCE</scope>
    <source>
        <strain evidence="6">CteZR38</strain>
    </source>
</reference>
<keyword evidence="4" id="KW-0231">Viral genome packaging</keyword>
<keyword evidence="1" id="KW-1188">Viral release from host cell</keyword>
<dbReference type="Pfam" id="PF17289">
    <property type="entry name" value="Terminase_6C"/>
    <property type="match status" value="1"/>
</dbReference>
<evidence type="ECO:0000256" key="4">
    <source>
        <dbReference type="ARBA" id="ARBA00023219"/>
    </source>
</evidence>
<dbReference type="Gene3D" id="3.40.50.300">
    <property type="entry name" value="P-loop containing nucleotide triphosphate hydrolases"/>
    <property type="match status" value="1"/>
</dbReference>
<evidence type="ECO:0000256" key="3">
    <source>
        <dbReference type="ARBA" id="ARBA00022840"/>
    </source>
</evidence>
<organism evidence="6">
    <name type="scientific">Siphoviridae sp. cteZR38</name>
    <dbReference type="NCBI Taxonomy" id="2827906"/>
    <lineage>
        <taxon>Viruses</taxon>
        <taxon>Duplodnaviria</taxon>
        <taxon>Heunggongvirae</taxon>
        <taxon>Uroviricota</taxon>
        <taxon>Caudoviricetes</taxon>
    </lineage>
</organism>
<accession>A0A8S5SN05</accession>
<dbReference type="GO" id="GO:0005524">
    <property type="term" value="F:ATP binding"/>
    <property type="evidence" value="ECO:0007669"/>
    <property type="project" value="UniProtKB-KW"/>
</dbReference>
<evidence type="ECO:0000256" key="1">
    <source>
        <dbReference type="ARBA" id="ARBA00022612"/>
    </source>
</evidence>
<keyword evidence="3" id="KW-0067">ATP-binding</keyword>
<name>A0A8S5SN05_9CAUD</name>